<protein>
    <recommendedName>
        <fullName evidence="6">RNA polymerase sigma factor</fullName>
    </recommendedName>
</protein>
<dbReference type="EMBL" id="BJOU01000019">
    <property type="protein sequence ID" value="GED99526.1"/>
    <property type="molecule type" value="Genomic_DNA"/>
</dbReference>
<name>A0A7I9V2S8_9ACTN</name>
<dbReference type="SUPFAM" id="SSF88946">
    <property type="entry name" value="Sigma2 domain of RNA polymerase sigma factors"/>
    <property type="match status" value="1"/>
</dbReference>
<dbReference type="NCBIfam" id="TIGR02947">
    <property type="entry name" value="SigH_actino"/>
    <property type="match status" value="1"/>
</dbReference>
<evidence type="ECO:0000259" key="9">
    <source>
        <dbReference type="Pfam" id="PF08281"/>
    </source>
</evidence>
<dbReference type="PANTHER" id="PTHR43133">
    <property type="entry name" value="RNA POLYMERASE ECF-TYPE SIGMA FACTO"/>
    <property type="match status" value="1"/>
</dbReference>
<evidence type="ECO:0000256" key="3">
    <source>
        <dbReference type="ARBA" id="ARBA00023082"/>
    </source>
</evidence>
<dbReference type="SUPFAM" id="SSF88659">
    <property type="entry name" value="Sigma3 and sigma4 domains of RNA polymerase sigma factors"/>
    <property type="match status" value="1"/>
</dbReference>
<feature type="compositionally biased region" description="Acidic residues" evidence="7">
    <location>
        <begin position="56"/>
        <end position="66"/>
    </location>
</feature>
<dbReference type="PANTHER" id="PTHR43133:SF59">
    <property type="entry name" value="ECF RNA POLYMERASE SIGMA FACTOR SIGR"/>
    <property type="match status" value="1"/>
</dbReference>
<evidence type="ECO:0000313" key="11">
    <source>
        <dbReference type="Proteomes" id="UP000444980"/>
    </source>
</evidence>
<comment type="caution">
    <text evidence="10">The sequence shown here is derived from an EMBL/GenBank/DDBJ whole genome shotgun (WGS) entry which is preliminary data.</text>
</comment>
<keyword evidence="5 6" id="KW-0804">Transcription</keyword>
<dbReference type="Gene3D" id="1.10.10.10">
    <property type="entry name" value="Winged helix-like DNA-binding domain superfamily/Winged helix DNA-binding domain"/>
    <property type="match status" value="1"/>
</dbReference>
<evidence type="ECO:0000256" key="4">
    <source>
        <dbReference type="ARBA" id="ARBA00023125"/>
    </source>
</evidence>
<dbReference type="GO" id="GO:0006352">
    <property type="term" value="P:DNA-templated transcription initiation"/>
    <property type="evidence" value="ECO:0007669"/>
    <property type="project" value="InterPro"/>
</dbReference>
<dbReference type="InterPro" id="IPR000838">
    <property type="entry name" value="RNA_pol_sigma70_ECF_CS"/>
</dbReference>
<gene>
    <name evidence="10" type="primary">sigH</name>
    <name evidence="10" type="ORF">nbrc107697_35650</name>
</gene>
<dbReference type="NCBIfam" id="TIGR02937">
    <property type="entry name" value="sigma70-ECF"/>
    <property type="match status" value="1"/>
</dbReference>
<dbReference type="OrthoDB" id="9803470at2"/>
<dbReference type="InterPro" id="IPR007627">
    <property type="entry name" value="RNA_pol_sigma70_r2"/>
</dbReference>
<dbReference type="GO" id="GO:0003677">
    <property type="term" value="F:DNA binding"/>
    <property type="evidence" value="ECO:0007669"/>
    <property type="project" value="UniProtKB-KW"/>
</dbReference>
<dbReference type="InterPro" id="IPR013325">
    <property type="entry name" value="RNA_pol_sigma_r2"/>
</dbReference>
<dbReference type="InterPro" id="IPR013324">
    <property type="entry name" value="RNA_pol_sigma_r3/r4-like"/>
</dbReference>
<evidence type="ECO:0000256" key="6">
    <source>
        <dbReference type="RuleBase" id="RU000716"/>
    </source>
</evidence>
<dbReference type="Proteomes" id="UP000444980">
    <property type="component" value="Unassembled WGS sequence"/>
</dbReference>
<evidence type="ECO:0000256" key="1">
    <source>
        <dbReference type="ARBA" id="ARBA00010641"/>
    </source>
</evidence>
<keyword evidence="3 6" id="KW-0731">Sigma factor</keyword>
<sequence length="260" mass="29046">MACTVAAPVTERQIFGSLDLGEHRVDARPGGTGRTVVSETPADEAEDIDAVAAGDDQTDQADETDEERTARFERDALPLLDQLYGAALRMTRNPADAEDLVQETYIKAFSAFSSFRKGTNLKAWLYRILTNTYINSYRKKQRQPAQYPTDEITDWQLAQTAEHSSTGLRSAEIEALDALPDDEIKEALQALPEDFRMAVYYADVEGLPYKEIAEIMDTPIGTVMSRLHRGRRQLRDLLADVARERGFNRGDKTAEAGAKR</sequence>
<dbReference type="CDD" id="cd06171">
    <property type="entry name" value="Sigma70_r4"/>
    <property type="match status" value="1"/>
</dbReference>
<feature type="domain" description="RNA polymerase sigma-70 region 2" evidence="8">
    <location>
        <begin position="80"/>
        <end position="142"/>
    </location>
</feature>
<keyword evidence="4 6" id="KW-0238">DNA-binding</keyword>
<dbReference type="InterPro" id="IPR014284">
    <property type="entry name" value="RNA_pol_sigma-70_dom"/>
</dbReference>
<dbReference type="Gene3D" id="1.10.1740.10">
    <property type="match status" value="1"/>
</dbReference>
<accession>A0A7I9V2S8</accession>
<organism evidence="10 11">
    <name type="scientific">Gordonia crocea</name>
    <dbReference type="NCBI Taxonomy" id="589162"/>
    <lineage>
        <taxon>Bacteria</taxon>
        <taxon>Bacillati</taxon>
        <taxon>Actinomycetota</taxon>
        <taxon>Actinomycetes</taxon>
        <taxon>Mycobacteriales</taxon>
        <taxon>Gordoniaceae</taxon>
        <taxon>Gordonia</taxon>
    </lineage>
</organism>
<dbReference type="PROSITE" id="PS01063">
    <property type="entry name" value="SIGMA70_ECF"/>
    <property type="match status" value="1"/>
</dbReference>
<feature type="domain" description="RNA polymerase sigma factor 70 region 4 type 2" evidence="9">
    <location>
        <begin position="182"/>
        <end position="234"/>
    </location>
</feature>
<dbReference type="InterPro" id="IPR039425">
    <property type="entry name" value="RNA_pol_sigma-70-like"/>
</dbReference>
<evidence type="ECO:0000256" key="2">
    <source>
        <dbReference type="ARBA" id="ARBA00023015"/>
    </source>
</evidence>
<dbReference type="InterPro" id="IPR014293">
    <property type="entry name" value="RNA_pol_sigma70_actinobac"/>
</dbReference>
<dbReference type="GO" id="GO:0009408">
    <property type="term" value="P:response to heat"/>
    <property type="evidence" value="ECO:0007669"/>
    <property type="project" value="UniProtKB-ARBA"/>
</dbReference>
<keyword evidence="11" id="KW-1185">Reference proteome</keyword>
<keyword evidence="2 6" id="KW-0805">Transcription regulation</keyword>
<dbReference type="AlphaFoldDB" id="A0A7I9V2S8"/>
<reference evidence="11" key="1">
    <citation type="submission" date="2019-06" db="EMBL/GenBank/DDBJ databases">
        <title>Gordonia isolated from sludge of a wastewater treatment plant.</title>
        <authorList>
            <person name="Tamura T."/>
            <person name="Aoyama K."/>
            <person name="Kang Y."/>
            <person name="Saito S."/>
            <person name="Akiyama N."/>
            <person name="Yazawa K."/>
            <person name="Gonoi T."/>
            <person name="Mikami Y."/>
        </authorList>
    </citation>
    <scope>NUCLEOTIDE SEQUENCE [LARGE SCALE GENOMIC DNA]</scope>
    <source>
        <strain evidence="11">NBRC 107697</strain>
    </source>
</reference>
<dbReference type="GO" id="GO:0016987">
    <property type="term" value="F:sigma factor activity"/>
    <property type="evidence" value="ECO:0007669"/>
    <property type="project" value="UniProtKB-KW"/>
</dbReference>
<evidence type="ECO:0000313" key="10">
    <source>
        <dbReference type="EMBL" id="GED99526.1"/>
    </source>
</evidence>
<evidence type="ECO:0000259" key="8">
    <source>
        <dbReference type="Pfam" id="PF04542"/>
    </source>
</evidence>
<dbReference type="InterPro" id="IPR013249">
    <property type="entry name" value="RNA_pol_sigma70_r4_t2"/>
</dbReference>
<dbReference type="Pfam" id="PF08281">
    <property type="entry name" value="Sigma70_r4_2"/>
    <property type="match status" value="1"/>
</dbReference>
<dbReference type="InterPro" id="IPR036388">
    <property type="entry name" value="WH-like_DNA-bd_sf"/>
</dbReference>
<evidence type="ECO:0000256" key="5">
    <source>
        <dbReference type="ARBA" id="ARBA00023163"/>
    </source>
</evidence>
<dbReference type="RefSeq" id="WP_161928820.1">
    <property type="nucleotide sequence ID" value="NZ_BJOU01000019.1"/>
</dbReference>
<feature type="region of interest" description="Disordered" evidence="7">
    <location>
        <begin position="25"/>
        <end position="69"/>
    </location>
</feature>
<comment type="similarity">
    <text evidence="1 6">Belongs to the sigma-70 factor family. ECF subfamily.</text>
</comment>
<dbReference type="FunFam" id="1.10.10.10:FF:000068">
    <property type="entry name" value="RNA polymerase sigma factor"/>
    <property type="match status" value="1"/>
</dbReference>
<evidence type="ECO:0000256" key="7">
    <source>
        <dbReference type="SAM" id="MobiDB-lite"/>
    </source>
</evidence>
<dbReference type="Pfam" id="PF04542">
    <property type="entry name" value="Sigma70_r2"/>
    <property type="match status" value="1"/>
</dbReference>
<proteinExistence type="inferred from homology"/>